<dbReference type="Pfam" id="PF09598">
    <property type="entry name" value="Stm1_N"/>
    <property type="match status" value="1"/>
</dbReference>
<name>A0AAE1XLJ7_9LAMI</name>
<accession>A0AAE1XLJ7</accession>
<feature type="compositionally biased region" description="Polar residues" evidence="3">
    <location>
        <begin position="40"/>
        <end position="57"/>
    </location>
</feature>
<feature type="region of interest" description="Disordered" evidence="3">
    <location>
        <begin position="40"/>
        <end position="77"/>
    </location>
</feature>
<reference evidence="5" key="2">
    <citation type="journal article" date="2024" name="Plant">
        <title>Genomic evolution and insights into agronomic trait innovations of Sesamum species.</title>
        <authorList>
            <person name="Miao H."/>
            <person name="Wang L."/>
            <person name="Qu L."/>
            <person name="Liu H."/>
            <person name="Sun Y."/>
            <person name="Le M."/>
            <person name="Wang Q."/>
            <person name="Wei S."/>
            <person name="Zheng Y."/>
            <person name="Lin W."/>
            <person name="Duan Y."/>
            <person name="Cao H."/>
            <person name="Xiong S."/>
            <person name="Wang X."/>
            <person name="Wei L."/>
            <person name="Li C."/>
            <person name="Ma Q."/>
            <person name="Ju M."/>
            <person name="Zhao R."/>
            <person name="Li G."/>
            <person name="Mu C."/>
            <person name="Tian Q."/>
            <person name="Mei H."/>
            <person name="Zhang T."/>
            <person name="Gao T."/>
            <person name="Zhang H."/>
        </authorList>
    </citation>
    <scope>NUCLEOTIDE SEQUENCE</scope>
    <source>
        <strain evidence="5">3651</strain>
    </source>
</reference>
<feature type="compositionally biased region" description="Low complexity" evidence="3">
    <location>
        <begin position="201"/>
        <end position="220"/>
    </location>
</feature>
<reference evidence="5" key="1">
    <citation type="submission" date="2020-06" db="EMBL/GenBank/DDBJ databases">
        <authorList>
            <person name="Li T."/>
            <person name="Hu X."/>
            <person name="Zhang T."/>
            <person name="Song X."/>
            <person name="Zhang H."/>
            <person name="Dai N."/>
            <person name="Sheng W."/>
            <person name="Hou X."/>
            <person name="Wei L."/>
        </authorList>
    </citation>
    <scope>NUCLEOTIDE SEQUENCE</scope>
    <source>
        <strain evidence="5">3651</strain>
        <tissue evidence="5">Leaf</tissue>
    </source>
</reference>
<keyword evidence="2" id="KW-0963">Cytoplasm</keyword>
<evidence type="ECO:0000313" key="5">
    <source>
        <dbReference type="EMBL" id="KAK4413624.1"/>
    </source>
</evidence>
<dbReference type="GO" id="GO:0005737">
    <property type="term" value="C:cytoplasm"/>
    <property type="evidence" value="ECO:0007669"/>
    <property type="project" value="UniProtKB-SubCell"/>
</dbReference>
<proteinExistence type="predicted"/>
<evidence type="ECO:0000256" key="1">
    <source>
        <dbReference type="ARBA" id="ARBA00004496"/>
    </source>
</evidence>
<evidence type="ECO:0000259" key="4">
    <source>
        <dbReference type="Pfam" id="PF09598"/>
    </source>
</evidence>
<feature type="region of interest" description="Disordered" evidence="3">
    <location>
        <begin position="119"/>
        <end position="157"/>
    </location>
</feature>
<evidence type="ECO:0000256" key="3">
    <source>
        <dbReference type="SAM" id="MobiDB-lite"/>
    </source>
</evidence>
<feature type="domain" description="STM1-like N-terminal" evidence="4">
    <location>
        <begin position="172"/>
        <end position="232"/>
    </location>
</feature>
<organism evidence="5 6">
    <name type="scientific">Sesamum alatum</name>
    <dbReference type="NCBI Taxonomy" id="300844"/>
    <lineage>
        <taxon>Eukaryota</taxon>
        <taxon>Viridiplantae</taxon>
        <taxon>Streptophyta</taxon>
        <taxon>Embryophyta</taxon>
        <taxon>Tracheophyta</taxon>
        <taxon>Spermatophyta</taxon>
        <taxon>Magnoliopsida</taxon>
        <taxon>eudicotyledons</taxon>
        <taxon>Gunneridae</taxon>
        <taxon>Pentapetalae</taxon>
        <taxon>asterids</taxon>
        <taxon>lamiids</taxon>
        <taxon>Lamiales</taxon>
        <taxon>Pedaliaceae</taxon>
        <taxon>Sesamum</taxon>
    </lineage>
</organism>
<comment type="subcellular location">
    <subcellularLocation>
        <location evidence="1">Cytoplasm</location>
    </subcellularLocation>
</comment>
<keyword evidence="6" id="KW-1185">Reference proteome</keyword>
<gene>
    <name evidence="5" type="ORF">Salat_2775200</name>
</gene>
<dbReference type="EMBL" id="JACGWO010000012">
    <property type="protein sequence ID" value="KAK4413624.1"/>
    <property type="molecule type" value="Genomic_DNA"/>
</dbReference>
<comment type="caution">
    <text evidence="5">The sequence shown here is derived from an EMBL/GenBank/DDBJ whole genome shotgun (WGS) entry which is preliminary data.</text>
</comment>
<feature type="region of interest" description="Disordered" evidence="3">
    <location>
        <begin position="198"/>
        <end position="220"/>
    </location>
</feature>
<dbReference type="InterPro" id="IPR019084">
    <property type="entry name" value="STM1-like_N"/>
</dbReference>
<dbReference type="Proteomes" id="UP001293254">
    <property type="component" value="Unassembled WGS sequence"/>
</dbReference>
<evidence type="ECO:0000256" key="2">
    <source>
        <dbReference type="ARBA" id="ARBA00022490"/>
    </source>
</evidence>
<dbReference type="AlphaFoldDB" id="A0AAE1XLJ7"/>
<protein>
    <recommendedName>
        <fullName evidence="4">STM1-like N-terminal domain-containing protein</fullName>
    </recommendedName>
</protein>
<sequence length="321" mass="35478">MTTEPCDSTILNPRKFADDSQIVEQPYALKDENKLKQYDQSIDSTKRAPQSSVSNCRAPSFRRENATRGNLKGNGRGRYRLIRQSAGIRTAVVLEASDKNGSHMDISERLDETSRLVVAAAGGSSERRRNRRKKECRSSDRDSGSGPRGRGCAENVFRPLDDDGAAAKEQTATLNPFHLLGDDDAEDLSLLIATQQKNEPKAPLAKPAAAKQPPLQNKAAVVQPKLPSKPLPHRRLSERQNLNLHEVAVDMGVVMVGPLETQPTMKIHMATEKYKLSKVLLMRVMLESLLNHFSLSCFCHVISTSTEVSTMEPPCCAETYV</sequence>
<evidence type="ECO:0000313" key="6">
    <source>
        <dbReference type="Proteomes" id="UP001293254"/>
    </source>
</evidence>